<keyword evidence="5" id="KW-0479">Metal-binding</keyword>
<dbReference type="InterPro" id="IPR002156">
    <property type="entry name" value="RNaseH_domain"/>
</dbReference>
<dbReference type="GO" id="GO:0004523">
    <property type="term" value="F:RNA-DNA hybrid ribonuclease activity"/>
    <property type="evidence" value="ECO:0007669"/>
    <property type="project" value="UniProtKB-EC"/>
</dbReference>
<dbReference type="HOGENOM" id="CLU_000680_30_5_1"/>
<evidence type="ECO:0000313" key="9">
    <source>
        <dbReference type="EMBL" id="EMD97940.1"/>
    </source>
</evidence>
<evidence type="ECO:0000256" key="4">
    <source>
        <dbReference type="ARBA" id="ARBA00022722"/>
    </source>
</evidence>
<evidence type="ECO:0000313" key="10">
    <source>
        <dbReference type="Proteomes" id="UP000016936"/>
    </source>
</evidence>
<dbReference type="SUPFAM" id="SSF53098">
    <property type="entry name" value="Ribonuclease H-like"/>
    <property type="match status" value="1"/>
</dbReference>
<keyword evidence="6" id="KW-0255">Endonuclease</keyword>
<dbReference type="GO" id="GO:0043137">
    <property type="term" value="P:DNA replication, removal of RNA primer"/>
    <property type="evidence" value="ECO:0007669"/>
    <property type="project" value="TreeGrafter"/>
</dbReference>
<reference evidence="9 10" key="1">
    <citation type="journal article" date="2012" name="PLoS Pathog.">
        <title>Diverse lifestyles and strategies of plant pathogenesis encoded in the genomes of eighteen Dothideomycetes fungi.</title>
        <authorList>
            <person name="Ohm R.A."/>
            <person name="Feau N."/>
            <person name="Henrissat B."/>
            <person name="Schoch C.L."/>
            <person name="Horwitz B.A."/>
            <person name="Barry K.W."/>
            <person name="Condon B.J."/>
            <person name="Copeland A.C."/>
            <person name="Dhillon B."/>
            <person name="Glaser F."/>
            <person name="Hesse C.N."/>
            <person name="Kosti I."/>
            <person name="LaButti K."/>
            <person name="Lindquist E.A."/>
            <person name="Lucas S."/>
            <person name="Salamov A.A."/>
            <person name="Bradshaw R.E."/>
            <person name="Ciuffetti L."/>
            <person name="Hamelin R.C."/>
            <person name="Kema G.H.J."/>
            <person name="Lawrence C."/>
            <person name="Scott J.A."/>
            <person name="Spatafora J.W."/>
            <person name="Turgeon B.G."/>
            <person name="de Wit P.J.G.M."/>
            <person name="Zhong S."/>
            <person name="Goodwin S.B."/>
            <person name="Grigoriev I.V."/>
        </authorList>
    </citation>
    <scope>NUCLEOTIDE SEQUENCE [LARGE SCALE GENOMIC DNA]</scope>
    <source>
        <strain evidence="10">C5 / ATCC 48332 / race O</strain>
    </source>
</reference>
<feature type="domain" description="RNase H type-1" evidence="8">
    <location>
        <begin position="1"/>
        <end position="66"/>
    </location>
</feature>
<dbReference type="Proteomes" id="UP000016936">
    <property type="component" value="Unassembled WGS sequence"/>
</dbReference>
<evidence type="ECO:0000256" key="6">
    <source>
        <dbReference type="ARBA" id="ARBA00022759"/>
    </source>
</evidence>
<protein>
    <recommendedName>
        <fullName evidence="3">ribonuclease H</fullName>
        <ecNumber evidence="3">3.1.26.4</ecNumber>
    </recommendedName>
</protein>
<proteinExistence type="inferred from homology"/>
<evidence type="ECO:0000256" key="3">
    <source>
        <dbReference type="ARBA" id="ARBA00012180"/>
    </source>
</evidence>
<dbReference type="Gene3D" id="3.30.420.10">
    <property type="entry name" value="Ribonuclease H-like superfamily/Ribonuclease H"/>
    <property type="match status" value="1"/>
</dbReference>
<dbReference type="InterPro" id="IPR036397">
    <property type="entry name" value="RNaseH_sf"/>
</dbReference>
<organism evidence="9 10">
    <name type="scientific">Cochliobolus heterostrophus (strain C5 / ATCC 48332 / race O)</name>
    <name type="common">Southern corn leaf blight fungus</name>
    <name type="synonym">Bipolaris maydis</name>
    <dbReference type="NCBI Taxonomy" id="701091"/>
    <lineage>
        <taxon>Eukaryota</taxon>
        <taxon>Fungi</taxon>
        <taxon>Dikarya</taxon>
        <taxon>Ascomycota</taxon>
        <taxon>Pezizomycotina</taxon>
        <taxon>Dothideomycetes</taxon>
        <taxon>Pleosporomycetidae</taxon>
        <taxon>Pleosporales</taxon>
        <taxon>Pleosporineae</taxon>
        <taxon>Pleosporaceae</taxon>
        <taxon>Bipolaris</taxon>
    </lineage>
</organism>
<evidence type="ECO:0000256" key="1">
    <source>
        <dbReference type="ARBA" id="ARBA00000077"/>
    </source>
</evidence>
<dbReference type="InterPro" id="IPR012337">
    <property type="entry name" value="RNaseH-like_sf"/>
</dbReference>
<comment type="catalytic activity">
    <reaction evidence="1">
        <text>Endonucleolytic cleavage to 5'-phosphomonoester.</text>
        <dbReference type="EC" id="3.1.26.4"/>
    </reaction>
</comment>
<dbReference type="AlphaFoldDB" id="M2TKE3"/>
<dbReference type="STRING" id="701091.M2TKE3"/>
<keyword evidence="7" id="KW-0378">Hydrolase</keyword>
<dbReference type="EMBL" id="KB445569">
    <property type="protein sequence ID" value="EMD97940.1"/>
    <property type="molecule type" value="Genomic_DNA"/>
</dbReference>
<accession>M2TKE3</accession>
<dbReference type="OMA" id="ISHTDEC"/>
<dbReference type="GO" id="GO:0003676">
    <property type="term" value="F:nucleic acid binding"/>
    <property type="evidence" value="ECO:0007669"/>
    <property type="project" value="InterPro"/>
</dbReference>
<gene>
    <name evidence="9" type="ORF">COCHEDRAFT_1209701</name>
</gene>
<name>M2TKE3_COCH5</name>
<dbReference type="EC" id="3.1.26.4" evidence="3"/>
<evidence type="ECO:0000256" key="5">
    <source>
        <dbReference type="ARBA" id="ARBA00022723"/>
    </source>
</evidence>
<reference evidence="10" key="2">
    <citation type="journal article" date="2013" name="PLoS Genet.">
        <title>Comparative genome structure, secondary metabolite, and effector coding capacity across Cochliobolus pathogens.</title>
        <authorList>
            <person name="Condon B.J."/>
            <person name="Leng Y."/>
            <person name="Wu D."/>
            <person name="Bushley K.E."/>
            <person name="Ohm R.A."/>
            <person name="Otillar R."/>
            <person name="Martin J."/>
            <person name="Schackwitz W."/>
            <person name="Grimwood J."/>
            <person name="MohdZainudin N."/>
            <person name="Xue C."/>
            <person name="Wang R."/>
            <person name="Manning V.A."/>
            <person name="Dhillon B."/>
            <person name="Tu Z.J."/>
            <person name="Steffenson B.J."/>
            <person name="Salamov A."/>
            <person name="Sun H."/>
            <person name="Lowry S."/>
            <person name="LaButti K."/>
            <person name="Han J."/>
            <person name="Copeland A."/>
            <person name="Lindquist E."/>
            <person name="Barry K."/>
            <person name="Schmutz J."/>
            <person name="Baker S.E."/>
            <person name="Ciuffetti L.M."/>
            <person name="Grigoriev I.V."/>
            <person name="Zhong S."/>
            <person name="Turgeon B.G."/>
        </authorList>
    </citation>
    <scope>NUCLEOTIDE SEQUENCE [LARGE SCALE GENOMIC DNA]</scope>
    <source>
        <strain evidence="10">C5 / ATCC 48332 / race O</strain>
    </source>
</reference>
<keyword evidence="10" id="KW-1185">Reference proteome</keyword>
<evidence type="ECO:0000256" key="2">
    <source>
        <dbReference type="ARBA" id="ARBA00005300"/>
    </source>
</evidence>
<keyword evidence="4" id="KW-0540">Nuclease</keyword>
<dbReference type="PANTHER" id="PTHR10642">
    <property type="entry name" value="RIBONUCLEASE H1"/>
    <property type="match status" value="1"/>
</dbReference>
<evidence type="ECO:0000256" key="7">
    <source>
        <dbReference type="ARBA" id="ARBA00022801"/>
    </source>
</evidence>
<dbReference type="CDD" id="cd09276">
    <property type="entry name" value="Rnase_HI_RT_non_LTR"/>
    <property type="match status" value="1"/>
</dbReference>
<dbReference type="InterPro" id="IPR050092">
    <property type="entry name" value="RNase_H"/>
</dbReference>
<sequence>MHALEAAIFRLKTASDYPGQEWQLRCTIAAEKLQEKGILPTIQWVPGHQGVIGNERADALAKEATKLDPSSSRTSLAVIGTRIKQLGEREWLSYLGQYRRKAITLNPTTYAARYKWKTRKQIATPPTSREASSAFYQLKLGHCYLRDFLFKRGKVDSKVCPCNYRATQDPAHILLSCTLYKEARKKMQETTKDPLSLAFLLDTTVGVQATIAFIKETRAATQAWYKGNLDN</sequence>
<dbReference type="PANTHER" id="PTHR10642:SF26">
    <property type="entry name" value="RIBONUCLEASE H1"/>
    <property type="match status" value="1"/>
</dbReference>
<comment type="similarity">
    <text evidence="2">Belongs to the RNase H family.</text>
</comment>
<dbReference type="PROSITE" id="PS50879">
    <property type="entry name" value="RNASE_H_1"/>
    <property type="match status" value="1"/>
</dbReference>
<dbReference type="eggNOG" id="KOG1075">
    <property type="taxonomic scope" value="Eukaryota"/>
</dbReference>
<dbReference type="GO" id="GO:0046872">
    <property type="term" value="F:metal ion binding"/>
    <property type="evidence" value="ECO:0007669"/>
    <property type="project" value="UniProtKB-KW"/>
</dbReference>
<evidence type="ECO:0000259" key="8">
    <source>
        <dbReference type="PROSITE" id="PS50879"/>
    </source>
</evidence>